<evidence type="ECO:0000313" key="2">
    <source>
        <dbReference type="Proteomes" id="UP000663193"/>
    </source>
</evidence>
<dbReference type="AlphaFoldDB" id="A0A7U2I6J4"/>
<gene>
    <name evidence="1" type="ORF">JI435_420040</name>
</gene>
<dbReference type="VEuPathDB" id="FungiDB:JI435_420040"/>
<evidence type="ECO:0000313" key="1">
    <source>
        <dbReference type="EMBL" id="QRD03650.1"/>
    </source>
</evidence>
<keyword evidence="2" id="KW-1185">Reference proteome</keyword>
<accession>A0A7U2I6J4</accession>
<proteinExistence type="predicted"/>
<dbReference type="EMBL" id="CP069037">
    <property type="protein sequence ID" value="QRD03650.1"/>
    <property type="molecule type" value="Genomic_DNA"/>
</dbReference>
<reference evidence="2" key="1">
    <citation type="journal article" date="2021" name="BMC Genomics">
        <title>Chromosome-level genome assembly and manually-curated proteome of model necrotroph Parastagonospora nodorum Sn15 reveals a genome-wide trove of candidate effector homologs, and redundancy of virulence-related functions within an accessory chromosome.</title>
        <authorList>
            <person name="Bertazzoni S."/>
            <person name="Jones D.A.B."/>
            <person name="Phan H.T."/>
            <person name="Tan K.-C."/>
            <person name="Hane J.K."/>
        </authorList>
    </citation>
    <scope>NUCLEOTIDE SEQUENCE [LARGE SCALE GENOMIC DNA]</scope>
    <source>
        <strain evidence="2">SN15 / ATCC MYA-4574 / FGSC 10173)</strain>
    </source>
</reference>
<protein>
    <submittedName>
        <fullName evidence="1">Uncharacterized protein</fullName>
    </submittedName>
</protein>
<organism evidence="1 2">
    <name type="scientific">Phaeosphaeria nodorum (strain SN15 / ATCC MYA-4574 / FGSC 10173)</name>
    <name type="common">Glume blotch fungus</name>
    <name type="synonym">Parastagonospora nodorum</name>
    <dbReference type="NCBI Taxonomy" id="321614"/>
    <lineage>
        <taxon>Eukaryota</taxon>
        <taxon>Fungi</taxon>
        <taxon>Dikarya</taxon>
        <taxon>Ascomycota</taxon>
        <taxon>Pezizomycotina</taxon>
        <taxon>Dothideomycetes</taxon>
        <taxon>Pleosporomycetidae</taxon>
        <taxon>Pleosporales</taxon>
        <taxon>Pleosporineae</taxon>
        <taxon>Phaeosphaeriaceae</taxon>
        <taxon>Parastagonospora</taxon>
    </lineage>
</organism>
<dbReference type="Proteomes" id="UP000663193">
    <property type="component" value="Chromosome 15"/>
</dbReference>
<sequence length="80" mass="8855">MDGKGKSRTPGSRLRVRPSICITPSFESVGYVSRRPDCGIEEKRMAVCQLWISCKALQLVLWCTSLQPVPSLGKQHGPAR</sequence>
<name>A0A7U2I6J4_PHANO</name>